<gene>
    <name evidence="2" type="ORF">MKW98_031961</name>
</gene>
<evidence type="ECO:0000259" key="1">
    <source>
        <dbReference type="Pfam" id="PF13880"/>
    </source>
</evidence>
<comment type="caution">
    <text evidence="2">The sequence shown here is derived from an EMBL/GenBank/DDBJ whole genome shotgun (WGS) entry which is preliminary data.</text>
</comment>
<name>A0AAD4SDX2_9MAGN</name>
<accession>A0AAD4SDX2</accession>
<organism evidence="2 3">
    <name type="scientific">Papaver atlanticum</name>
    <dbReference type="NCBI Taxonomy" id="357466"/>
    <lineage>
        <taxon>Eukaryota</taxon>
        <taxon>Viridiplantae</taxon>
        <taxon>Streptophyta</taxon>
        <taxon>Embryophyta</taxon>
        <taxon>Tracheophyta</taxon>
        <taxon>Spermatophyta</taxon>
        <taxon>Magnoliopsida</taxon>
        <taxon>Ranunculales</taxon>
        <taxon>Papaveraceae</taxon>
        <taxon>Papaveroideae</taxon>
        <taxon>Papaver</taxon>
    </lineage>
</organism>
<dbReference type="Pfam" id="PF13880">
    <property type="entry name" value="Acetyltransf_13"/>
    <property type="match status" value="1"/>
</dbReference>
<dbReference type="PANTHER" id="PTHR45884">
    <property type="entry name" value="N-ACETYLTRANSFERASE ECO"/>
    <property type="match status" value="1"/>
</dbReference>
<dbReference type="PANTHER" id="PTHR45884:SF2">
    <property type="entry name" value="N-ACETYLTRANSFERASE ECO"/>
    <property type="match status" value="1"/>
</dbReference>
<sequence>MPSVDELNVSEDPSGVILCENDAVSALCGVRAIWVSPFNRRKHVGTKLLDAARKSFSKGYTIEASQVAFSQPTTAGKVFASKYSGTSLSTISVWPVGYESYDFFNILLIHLNRI</sequence>
<dbReference type="Proteomes" id="UP001202328">
    <property type="component" value="Unassembled WGS sequence"/>
</dbReference>
<dbReference type="GO" id="GO:0005634">
    <property type="term" value="C:nucleus"/>
    <property type="evidence" value="ECO:0007669"/>
    <property type="project" value="TreeGrafter"/>
</dbReference>
<protein>
    <recommendedName>
        <fullName evidence="1">N-acetyltransferase ESCO acetyl-transferase domain-containing protein</fullName>
    </recommendedName>
</protein>
<dbReference type="AlphaFoldDB" id="A0AAD4SDX2"/>
<feature type="domain" description="N-acetyltransferase ESCO acetyl-transferase" evidence="1">
    <location>
        <begin position="25"/>
        <end position="87"/>
    </location>
</feature>
<keyword evidence="3" id="KW-1185">Reference proteome</keyword>
<proteinExistence type="predicted"/>
<dbReference type="GO" id="GO:0000785">
    <property type="term" value="C:chromatin"/>
    <property type="evidence" value="ECO:0007669"/>
    <property type="project" value="TreeGrafter"/>
</dbReference>
<dbReference type="EMBL" id="JAJJMB010011222">
    <property type="protein sequence ID" value="KAI3903307.1"/>
    <property type="molecule type" value="Genomic_DNA"/>
</dbReference>
<reference evidence="2" key="1">
    <citation type="submission" date="2022-04" db="EMBL/GenBank/DDBJ databases">
        <title>A functionally conserved STORR gene fusion in Papaver species that diverged 16.8 million years ago.</title>
        <authorList>
            <person name="Catania T."/>
        </authorList>
    </citation>
    <scope>NUCLEOTIDE SEQUENCE</scope>
    <source>
        <strain evidence="2">S-188037</strain>
    </source>
</reference>
<evidence type="ECO:0000313" key="2">
    <source>
        <dbReference type="EMBL" id="KAI3903307.1"/>
    </source>
</evidence>
<dbReference type="GO" id="GO:0007064">
    <property type="term" value="P:mitotic sister chromatid cohesion"/>
    <property type="evidence" value="ECO:0007669"/>
    <property type="project" value="TreeGrafter"/>
</dbReference>
<dbReference type="GO" id="GO:0061733">
    <property type="term" value="F:protein-lysine-acetyltransferase activity"/>
    <property type="evidence" value="ECO:0007669"/>
    <property type="project" value="TreeGrafter"/>
</dbReference>
<dbReference type="InterPro" id="IPR028009">
    <property type="entry name" value="ESCO_Acetyltransf_dom"/>
</dbReference>
<evidence type="ECO:0000313" key="3">
    <source>
        <dbReference type="Proteomes" id="UP001202328"/>
    </source>
</evidence>